<evidence type="ECO:0000256" key="8">
    <source>
        <dbReference type="ARBA" id="ARBA00066573"/>
    </source>
</evidence>
<dbReference type="KEGG" id="kla:KLLA0_E23959g"/>
<evidence type="ECO:0000313" key="12">
    <source>
        <dbReference type="Proteomes" id="UP000000598"/>
    </source>
</evidence>
<evidence type="ECO:0000313" key="11">
    <source>
        <dbReference type="EMBL" id="CAH00118.1"/>
    </source>
</evidence>
<dbReference type="OMA" id="VQTNIVI"/>
<dbReference type="GO" id="GO:0006567">
    <property type="term" value="P:L-threonine catabolic process"/>
    <property type="evidence" value="ECO:0007669"/>
    <property type="project" value="TreeGrafter"/>
</dbReference>
<name>Q6CM08_KLULA</name>
<evidence type="ECO:0000256" key="2">
    <source>
        <dbReference type="ARBA" id="ARBA00006966"/>
    </source>
</evidence>
<evidence type="ECO:0000256" key="9">
    <source>
        <dbReference type="PIRSR" id="PIRSR017617-1"/>
    </source>
</evidence>
<accession>Q6CM08</accession>
<evidence type="ECO:0000256" key="5">
    <source>
        <dbReference type="ARBA" id="ARBA00050410"/>
    </source>
</evidence>
<comment type="catalytic activity">
    <reaction evidence="5">
        <text>L-threonine = acetaldehyde + glycine</text>
        <dbReference type="Rhea" id="RHEA:19625"/>
        <dbReference type="ChEBI" id="CHEBI:15343"/>
        <dbReference type="ChEBI" id="CHEBI:57305"/>
        <dbReference type="ChEBI" id="CHEBI:57926"/>
        <dbReference type="EC" id="4.1.2.48"/>
    </reaction>
</comment>
<evidence type="ECO:0000256" key="6">
    <source>
        <dbReference type="ARBA" id="ARBA00050939"/>
    </source>
</evidence>
<organism evidence="11 12">
    <name type="scientific">Kluyveromyces lactis (strain ATCC 8585 / CBS 2359 / DSM 70799 / NBRC 1267 / NRRL Y-1140 / WM37)</name>
    <name type="common">Yeast</name>
    <name type="synonym">Candida sphaerica</name>
    <dbReference type="NCBI Taxonomy" id="284590"/>
    <lineage>
        <taxon>Eukaryota</taxon>
        <taxon>Fungi</taxon>
        <taxon>Dikarya</taxon>
        <taxon>Ascomycota</taxon>
        <taxon>Saccharomycotina</taxon>
        <taxon>Saccharomycetes</taxon>
        <taxon>Saccharomycetales</taxon>
        <taxon>Saccharomycetaceae</taxon>
        <taxon>Kluyveromyces</taxon>
    </lineage>
</organism>
<dbReference type="EC" id="4.1.2.48" evidence="8"/>
<dbReference type="InterPro" id="IPR023603">
    <property type="entry name" value="Low_specificity_L-TA-like"/>
</dbReference>
<dbReference type="InterPro" id="IPR015424">
    <property type="entry name" value="PyrdxlP-dep_Trfase"/>
</dbReference>
<dbReference type="Pfam" id="PF01212">
    <property type="entry name" value="Beta_elim_lyase"/>
    <property type="match status" value="1"/>
</dbReference>
<dbReference type="HOGENOM" id="CLU_029381_1_0_1"/>
<dbReference type="Proteomes" id="UP000000598">
    <property type="component" value="Chromosome E"/>
</dbReference>
<dbReference type="GeneID" id="2894354"/>
<keyword evidence="4" id="KW-0456">Lyase</keyword>
<protein>
    <recommendedName>
        <fullName evidence="8">low-specificity L-threonine aldolase</fullName>
        <ecNumber evidence="8">4.1.2.48</ecNumber>
    </recommendedName>
</protein>
<dbReference type="SUPFAM" id="SSF53383">
    <property type="entry name" value="PLP-dependent transferases"/>
    <property type="match status" value="1"/>
</dbReference>
<dbReference type="EMBL" id="CR382125">
    <property type="protein sequence ID" value="CAH00118.1"/>
    <property type="molecule type" value="Genomic_DNA"/>
</dbReference>
<dbReference type="PaxDb" id="284590-Q6CM08"/>
<reference evidence="11 12" key="1">
    <citation type="journal article" date="2004" name="Nature">
        <title>Genome evolution in yeasts.</title>
        <authorList>
            <consortium name="Genolevures"/>
            <person name="Dujon B."/>
            <person name="Sherman D."/>
            <person name="Fischer G."/>
            <person name="Durrens P."/>
            <person name="Casaregola S."/>
            <person name="Lafontaine I."/>
            <person name="de Montigny J."/>
            <person name="Marck C."/>
            <person name="Neuveglise C."/>
            <person name="Talla E."/>
            <person name="Goffard N."/>
            <person name="Frangeul L."/>
            <person name="Aigle M."/>
            <person name="Anthouard V."/>
            <person name="Babour A."/>
            <person name="Barbe V."/>
            <person name="Barnay S."/>
            <person name="Blanchin S."/>
            <person name="Beckerich J.M."/>
            <person name="Beyne E."/>
            <person name="Bleykasten C."/>
            <person name="Boisrame A."/>
            <person name="Boyer J."/>
            <person name="Cattolico L."/>
            <person name="Confanioleri F."/>
            <person name="de Daruvar A."/>
            <person name="Despons L."/>
            <person name="Fabre E."/>
            <person name="Fairhead C."/>
            <person name="Ferry-Dumazet H."/>
            <person name="Groppi A."/>
            <person name="Hantraye F."/>
            <person name="Hennequin C."/>
            <person name="Jauniaux N."/>
            <person name="Joyet P."/>
            <person name="Kachouri R."/>
            <person name="Kerrest A."/>
            <person name="Koszul R."/>
            <person name="Lemaire M."/>
            <person name="Lesur I."/>
            <person name="Ma L."/>
            <person name="Muller H."/>
            <person name="Nicaud J.M."/>
            <person name="Nikolski M."/>
            <person name="Oztas S."/>
            <person name="Ozier-Kalogeropoulos O."/>
            <person name="Pellenz S."/>
            <person name="Potier S."/>
            <person name="Richard G.F."/>
            <person name="Straub M.L."/>
            <person name="Suleau A."/>
            <person name="Swennene D."/>
            <person name="Tekaia F."/>
            <person name="Wesolowski-Louvel M."/>
            <person name="Westhof E."/>
            <person name="Wirth B."/>
            <person name="Zeniou-Meyer M."/>
            <person name="Zivanovic I."/>
            <person name="Bolotin-Fukuhara M."/>
            <person name="Thierry A."/>
            <person name="Bouchier C."/>
            <person name="Caudron B."/>
            <person name="Scarpelli C."/>
            <person name="Gaillardin C."/>
            <person name="Weissenbach J."/>
            <person name="Wincker P."/>
            <person name="Souciet J.L."/>
        </authorList>
    </citation>
    <scope>NUCLEOTIDE SEQUENCE [LARGE SCALE GENOMIC DNA]</scope>
    <source>
        <strain evidence="12">ATCC 8585 / CBS 2359 / DSM 70799 / NBRC 1267 / NRRL Y-1140 / WM37</strain>
    </source>
</reference>
<feature type="modified residue" description="N6-(pyridoxal phosphate)lysine" evidence="9">
    <location>
        <position position="232"/>
    </location>
</feature>
<keyword evidence="12" id="KW-1185">Reference proteome</keyword>
<dbReference type="eggNOG" id="KOG1368">
    <property type="taxonomic scope" value="Eukaryota"/>
</dbReference>
<evidence type="ECO:0000259" key="10">
    <source>
        <dbReference type="Pfam" id="PF01212"/>
    </source>
</evidence>
<gene>
    <name evidence="11" type="ORF">KLLA0_E23959g</name>
</gene>
<dbReference type="AlphaFoldDB" id="Q6CM08"/>
<proteinExistence type="inferred from homology"/>
<sequence length="393" mass="44090">MPIPPLYTSSAGDFRSDTFTIPTKDFWSQVTDASLGDTINLEDTDTCSLEARLSDEILGGRVHSGEKSEGLFCMSTTLANQIAVRSHLNFAPPYSVLCDKRAHIFVDECAGIAVLSQALVMPTMASNGCYLTLEDIKENYVPDIGDIHLAPTRLICLENTLHGMLFPLTELQRISDWAHSQDIKIHLDGARLWNAAAATAAANNSSSEFETEIEYMQKVSKLVDSVSICLSKSIGAPIGSVLVGSSQFIKKARHIQKQQGGGIRQAGFITKIANYCIDLNFPNRIVEVNKATSRFWTDLFHTLKDQYQFELVLQHPVETNFIFVDLAKSKISLKLLLEFAEKNNVRLWDGRLAFHYQNIDQEGLDRLKQTFIDIAKYYKEHPYVAEERSARIY</sequence>
<dbReference type="GO" id="GO:0008732">
    <property type="term" value="F:L-allo-threonine aldolase activity"/>
    <property type="evidence" value="ECO:0007669"/>
    <property type="project" value="TreeGrafter"/>
</dbReference>
<dbReference type="RefSeq" id="XP_455031.1">
    <property type="nucleotide sequence ID" value="XM_455031.1"/>
</dbReference>
<dbReference type="PIRSF" id="PIRSF017617">
    <property type="entry name" value="Thr_aldolase"/>
    <property type="match status" value="1"/>
</dbReference>
<comment type="pathway">
    <text evidence="7">Amino-acid degradation; L-threonine degradation via aldolase pathway; acetaldehyde and glycine from L-threonine: step 1/1.</text>
</comment>
<dbReference type="InterPro" id="IPR015421">
    <property type="entry name" value="PyrdxlP-dep_Trfase_major"/>
</dbReference>
<feature type="domain" description="Aromatic amino acid beta-eliminating lyase/threonine aldolase" evidence="10">
    <location>
        <begin position="13"/>
        <end position="327"/>
    </location>
</feature>
<dbReference type="Gene3D" id="3.40.640.10">
    <property type="entry name" value="Type I PLP-dependent aspartate aminotransferase-like (Major domain)"/>
    <property type="match status" value="1"/>
</dbReference>
<dbReference type="STRING" id="284590.Q6CM08"/>
<comment type="catalytic activity">
    <reaction evidence="6">
        <text>L-allo-threonine = acetaldehyde + glycine</text>
        <dbReference type="Rhea" id="RHEA:26209"/>
        <dbReference type="ChEBI" id="CHEBI:15343"/>
        <dbReference type="ChEBI" id="CHEBI:57305"/>
        <dbReference type="ChEBI" id="CHEBI:58585"/>
        <dbReference type="EC" id="4.1.2.48"/>
    </reaction>
</comment>
<keyword evidence="3" id="KW-0663">Pyridoxal phosphate</keyword>
<dbReference type="PANTHER" id="PTHR48097">
    <property type="entry name" value="L-THREONINE ALDOLASE-RELATED"/>
    <property type="match status" value="1"/>
</dbReference>
<evidence type="ECO:0000256" key="4">
    <source>
        <dbReference type="ARBA" id="ARBA00023239"/>
    </source>
</evidence>
<comment type="cofactor">
    <cofactor evidence="1">
        <name>pyridoxal 5'-phosphate</name>
        <dbReference type="ChEBI" id="CHEBI:597326"/>
    </cofactor>
</comment>
<dbReference type="GO" id="GO:0006545">
    <property type="term" value="P:glycine biosynthetic process"/>
    <property type="evidence" value="ECO:0007669"/>
    <property type="project" value="TreeGrafter"/>
</dbReference>
<dbReference type="InParanoid" id="Q6CM08"/>
<evidence type="ECO:0000256" key="1">
    <source>
        <dbReference type="ARBA" id="ARBA00001933"/>
    </source>
</evidence>
<evidence type="ECO:0000256" key="7">
    <source>
        <dbReference type="ARBA" id="ARBA00060555"/>
    </source>
</evidence>
<comment type="similarity">
    <text evidence="2">Belongs to the threonine aldolase family.</text>
</comment>
<dbReference type="FunFam" id="3.40.640.10:FF:000030">
    <property type="entry name" value="Low-specificity L-threonine aldolase"/>
    <property type="match status" value="1"/>
</dbReference>
<dbReference type="PANTHER" id="PTHR48097:SF9">
    <property type="entry name" value="L-THREONINE ALDOLASE"/>
    <property type="match status" value="1"/>
</dbReference>
<evidence type="ECO:0000256" key="3">
    <source>
        <dbReference type="ARBA" id="ARBA00022898"/>
    </source>
</evidence>
<dbReference type="InterPro" id="IPR001597">
    <property type="entry name" value="ArAA_b-elim_lyase/Thr_aldolase"/>
</dbReference>
<dbReference type="GO" id="GO:0005829">
    <property type="term" value="C:cytosol"/>
    <property type="evidence" value="ECO:0007669"/>
    <property type="project" value="TreeGrafter"/>
</dbReference>